<protein>
    <submittedName>
        <fullName evidence="1">Uncharacterized protein</fullName>
    </submittedName>
</protein>
<proteinExistence type="predicted"/>
<dbReference type="Proteomes" id="UP000248662">
    <property type="component" value="Unassembled WGS sequence"/>
</dbReference>
<dbReference type="EMBL" id="QKWF01000204">
    <property type="protein sequence ID" value="PZM11678.1"/>
    <property type="molecule type" value="Genomic_DNA"/>
</dbReference>
<evidence type="ECO:0000313" key="4">
    <source>
        <dbReference type="Proteomes" id="UP000194699"/>
    </source>
</evidence>
<reference evidence="3 6" key="3">
    <citation type="submission" date="2020-09" db="EMBL/GenBank/DDBJ databases">
        <title>Resistance determinants and their genetic context in bacteria from a longitudinal study of pigs reared under conventional and antibiotic-free husbandry practices.</title>
        <authorList>
            <person name="Poulin-Laprade D."/>
            <person name="Brouard J.-S."/>
            <person name="Gagnon N."/>
            <person name="Turcotte A."/>
            <person name="Langlois A."/>
            <person name="Matte J.J."/>
            <person name="Carrillo C.D."/>
            <person name="Zaheer R."/>
            <person name="McAllister T."/>
            <person name="Topp E."/>
            <person name="Talbot G."/>
        </authorList>
    </citation>
    <scope>NUCLEOTIDE SEQUENCE [LARGE SCALE GENOMIC DNA]</scope>
    <source>
        <strain evidence="3 6">Res13-Abat-PEA21-P4-01-A</strain>
    </source>
</reference>
<evidence type="ECO:0000313" key="5">
    <source>
        <dbReference type="Proteomes" id="UP000248662"/>
    </source>
</evidence>
<evidence type="ECO:0000313" key="2">
    <source>
        <dbReference type="EMBL" id="PZM11678.1"/>
    </source>
</evidence>
<organism evidence="1 4">
    <name type="scientific">Acinetobacter baumannii</name>
    <dbReference type="NCBI Taxonomy" id="470"/>
    <lineage>
        <taxon>Bacteria</taxon>
        <taxon>Pseudomonadati</taxon>
        <taxon>Pseudomonadota</taxon>
        <taxon>Gammaproteobacteria</taxon>
        <taxon>Moraxellales</taxon>
        <taxon>Moraxellaceae</taxon>
        <taxon>Acinetobacter</taxon>
        <taxon>Acinetobacter calcoaceticus/baumannii complex</taxon>
    </lineage>
</organism>
<evidence type="ECO:0000313" key="3">
    <source>
        <dbReference type="EMBL" id="QPF14430.1"/>
    </source>
</evidence>
<dbReference type="EMBL" id="NGEL01000110">
    <property type="protein sequence ID" value="OTM87320.1"/>
    <property type="molecule type" value="Genomic_DNA"/>
</dbReference>
<name>A0A241ZE38_ACIBA</name>
<evidence type="ECO:0000313" key="1">
    <source>
        <dbReference type="EMBL" id="OTM87320.1"/>
    </source>
</evidence>
<dbReference type="Proteomes" id="UP000194699">
    <property type="component" value="Unassembled WGS sequence"/>
</dbReference>
<dbReference type="EMBL" id="CP062919">
    <property type="protein sequence ID" value="QPF14430.1"/>
    <property type="molecule type" value="Genomic_DNA"/>
</dbReference>
<reference evidence="1 4" key="1">
    <citation type="submission" date="2017-05" db="EMBL/GenBank/DDBJ databases">
        <authorList>
            <person name="Song R."/>
            <person name="Chenine A.L."/>
            <person name="Ruprecht R.M."/>
        </authorList>
    </citation>
    <scope>NUCLEOTIDE SEQUENCE [LARGE SCALE GENOMIC DNA]</scope>
    <source>
        <strain evidence="1 4">PR350</strain>
    </source>
</reference>
<accession>A0A241ZE38</accession>
<reference evidence="2 5" key="2">
    <citation type="submission" date="2018-06" db="EMBL/GenBank/DDBJ databases">
        <title>Carbapenemase-producing Acinetobacter spp. from environmental sources in an hospital from French Polynesia.</title>
        <authorList>
            <person name="Bonnin R.A."/>
            <person name="Levy M."/>
            <person name="Cuzon G."/>
            <person name="Dortet L."/>
            <person name="Naas T."/>
        </authorList>
    </citation>
    <scope>NUCLEOTIDE SEQUENCE [LARGE SCALE GENOMIC DNA]</scope>
    <source>
        <strain evidence="2 5">R10</strain>
    </source>
</reference>
<dbReference type="RefSeq" id="WP_001104937.1">
    <property type="nucleotide sequence ID" value="NZ_BHGG01000014.1"/>
</dbReference>
<evidence type="ECO:0000313" key="6">
    <source>
        <dbReference type="Proteomes" id="UP000594659"/>
    </source>
</evidence>
<gene>
    <name evidence="1" type="ORF">B9X95_09980</name>
    <name evidence="2" type="ORF">DOL94_16430</name>
    <name evidence="3" type="ORF">IMO23_05820</name>
</gene>
<dbReference type="Proteomes" id="UP000594659">
    <property type="component" value="Chromosome"/>
</dbReference>
<sequence length="71" mass="7837">MNYANPYVSDKKNRDAWVDAFFEKSKKNGLVFGSGKNVHGHGTTKDLAKYITKPFSISLGSESSNLNSQPI</sequence>
<dbReference type="AlphaFoldDB" id="A0A241ZE38"/>